<dbReference type="SUPFAM" id="SSF53850">
    <property type="entry name" value="Periplasmic binding protein-like II"/>
    <property type="match status" value="1"/>
</dbReference>
<sequence>MLQIERAARSCILLNSAVKQNLFLHLNSLPEPVVKRLIGLCLCIFIATAVLDGTAFAAEPPLKFGVGLFQPDKEKNDATYRPLATYLSVRLNRPVELRTVDSWEGLAKSLANGETDIALIGPWGYVLANHQAGAQVVSTILYDGKPEYFAIMVTHPNSGINQPADLKGKTFAFGDKGSTSGYLIPLHYFMTQGIDPERYFSKVLYTKHQAIETQVTQGVLDAGADYNRNRNAMIEQGLIKAEQSKIIWQSAPLPNDAVAVSKALAADKAFVTRLQAALSEVGEALKTEPKLLPPHYSGFVSRDNSFYKPIRDAGLATGILQAK</sequence>
<organism evidence="4 5">
    <name type="scientific">Candidatus Accumulibacter aalborgensis</name>
    <dbReference type="NCBI Taxonomy" id="1860102"/>
    <lineage>
        <taxon>Bacteria</taxon>
        <taxon>Pseudomonadati</taxon>
        <taxon>Pseudomonadota</taxon>
        <taxon>Betaproteobacteria</taxon>
        <taxon>Candidatus Accumulibacter</taxon>
    </lineage>
</organism>
<protein>
    <submittedName>
        <fullName evidence="4">Phosphonate ABC transporter, periplasmic phosphonate-binding protein</fullName>
    </submittedName>
</protein>
<dbReference type="Gene3D" id="3.40.190.10">
    <property type="entry name" value="Periplasmic binding protein-like II"/>
    <property type="match status" value="2"/>
</dbReference>
<evidence type="ECO:0000313" key="4">
    <source>
        <dbReference type="EMBL" id="SBT08396.1"/>
    </source>
</evidence>
<keyword evidence="3" id="KW-0472">Membrane</keyword>
<accession>A0A1A8XUJ7</accession>
<keyword evidence="3" id="KW-1133">Transmembrane helix</keyword>
<keyword evidence="3" id="KW-0812">Transmembrane</keyword>
<reference evidence="4 5" key="1">
    <citation type="submission" date="2016-06" db="EMBL/GenBank/DDBJ databases">
        <authorList>
            <person name="Kjaerup R.B."/>
            <person name="Dalgaard T.S."/>
            <person name="Juul-Madsen H.R."/>
        </authorList>
    </citation>
    <scope>NUCLEOTIDE SEQUENCE [LARGE SCALE GENOMIC DNA]</scope>
    <source>
        <strain evidence="4">3</strain>
    </source>
</reference>
<dbReference type="CDD" id="cd01071">
    <property type="entry name" value="PBP2_PhnD_like"/>
    <property type="match status" value="1"/>
</dbReference>
<dbReference type="NCBIfam" id="TIGR01098">
    <property type="entry name" value="3A0109s03R"/>
    <property type="match status" value="1"/>
</dbReference>
<dbReference type="Pfam" id="PF12974">
    <property type="entry name" value="Phosphonate-bd"/>
    <property type="match status" value="1"/>
</dbReference>
<dbReference type="GO" id="GO:0043190">
    <property type="term" value="C:ATP-binding cassette (ABC) transporter complex"/>
    <property type="evidence" value="ECO:0007669"/>
    <property type="project" value="InterPro"/>
</dbReference>
<gene>
    <name evidence="4" type="ORF">ACCAA_570014</name>
</gene>
<dbReference type="Proteomes" id="UP000199169">
    <property type="component" value="Unassembled WGS sequence"/>
</dbReference>
<evidence type="ECO:0000256" key="3">
    <source>
        <dbReference type="SAM" id="Phobius"/>
    </source>
</evidence>
<feature type="transmembrane region" description="Helical" evidence="3">
    <location>
        <begin position="37"/>
        <end position="58"/>
    </location>
</feature>
<keyword evidence="2" id="KW-0732">Signal</keyword>
<comment type="similarity">
    <text evidence="1">Belongs to the phosphate/phosphite/phosphonate binding protein family.</text>
</comment>
<dbReference type="EMBL" id="FLQX01000135">
    <property type="protein sequence ID" value="SBT08396.1"/>
    <property type="molecule type" value="Genomic_DNA"/>
</dbReference>
<dbReference type="PANTHER" id="PTHR35841:SF1">
    <property type="entry name" value="PHOSPHONATES-BINDING PERIPLASMIC PROTEIN"/>
    <property type="match status" value="1"/>
</dbReference>
<dbReference type="InterPro" id="IPR005770">
    <property type="entry name" value="PhnD"/>
</dbReference>
<dbReference type="STRING" id="1860102.ACCAA_570014"/>
<dbReference type="PANTHER" id="PTHR35841">
    <property type="entry name" value="PHOSPHONATES-BINDING PERIPLASMIC PROTEIN"/>
    <property type="match status" value="1"/>
</dbReference>
<name>A0A1A8XUJ7_9PROT</name>
<evidence type="ECO:0000256" key="2">
    <source>
        <dbReference type="ARBA" id="ARBA00022729"/>
    </source>
</evidence>
<dbReference type="GO" id="GO:0055085">
    <property type="term" value="P:transmembrane transport"/>
    <property type="evidence" value="ECO:0007669"/>
    <property type="project" value="InterPro"/>
</dbReference>
<evidence type="ECO:0000313" key="5">
    <source>
        <dbReference type="Proteomes" id="UP000199169"/>
    </source>
</evidence>
<dbReference type="AlphaFoldDB" id="A0A1A8XUJ7"/>
<evidence type="ECO:0000256" key="1">
    <source>
        <dbReference type="ARBA" id="ARBA00007162"/>
    </source>
</evidence>
<keyword evidence="5" id="KW-1185">Reference proteome</keyword>
<proteinExistence type="inferred from homology"/>